<proteinExistence type="predicted"/>
<dbReference type="Proteomes" id="UP001270362">
    <property type="component" value="Unassembled WGS sequence"/>
</dbReference>
<sequence length="237" mass="26873">MGWHGWLLPGGRCPASLVHGRDKVPKVRVSDAWTTGAFLPQVPPQGPQVHMSGACILYCDYTTPPRLVNSRRHWLPSLVRITELRVSHQSYMSQSILARRDWRCLRFLPSNTTQRSHYGIPFVFLSFFLSFTLSLTLDKIWRATIFSLTHSLGGQGSTKYTTEQRFFPLPPLSHPRGALQSSISSRHNDSSPNSKEKRHQQPAVHVLLTHMVWCASSYLDMQVIGFVCIGIRTQHLA</sequence>
<keyword evidence="3" id="KW-1185">Reference proteome</keyword>
<name>A0AAE1C942_9PEZI</name>
<reference evidence="2" key="1">
    <citation type="journal article" date="2023" name="Mol. Phylogenet. Evol.">
        <title>Genome-scale phylogeny and comparative genomics of the fungal order Sordariales.</title>
        <authorList>
            <person name="Hensen N."/>
            <person name="Bonometti L."/>
            <person name="Westerberg I."/>
            <person name="Brannstrom I.O."/>
            <person name="Guillou S."/>
            <person name="Cros-Aarteil S."/>
            <person name="Calhoun S."/>
            <person name="Haridas S."/>
            <person name="Kuo A."/>
            <person name="Mondo S."/>
            <person name="Pangilinan J."/>
            <person name="Riley R."/>
            <person name="LaButti K."/>
            <person name="Andreopoulos B."/>
            <person name="Lipzen A."/>
            <person name="Chen C."/>
            <person name="Yan M."/>
            <person name="Daum C."/>
            <person name="Ng V."/>
            <person name="Clum A."/>
            <person name="Steindorff A."/>
            <person name="Ohm R.A."/>
            <person name="Martin F."/>
            <person name="Silar P."/>
            <person name="Natvig D.O."/>
            <person name="Lalanne C."/>
            <person name="Gautier V."/>
            <person name="Ament-Velasquez S.L."/>
            <person name="Kruys A."/>
            <person name="Hutchinson M.I."/>
            <person name="Powell A.J."/>
            <person name="Barry K."/>
            <person name="Miller A.N."/>
            <person name="Grigoriev I.V."/>
            <person name="Debuchy R."/>
            <person name="Gladieux P."/>
            <person name="Hiltunen Thoren M."/>
            <person name="Johannesson H."/>
        </authorList>
    </citation>
    <scope>NUCLEOTIDE SEQUENCE</scope>
    <source>
        <strain evidence="2">CBS 314.62</strain>
    </source>
</reference>
<protein>
    <submittedName>
        <fullName evidence="2">Uncharacterized protein</fullName>
    </submittedName>
</protein>
<reference evidence="2" key="2">
    <citation type="submission" date="2023-06" db="EMBL/GenBank/DDBJ databases">
        <authorList>
            <consortium name="Lawrence Berkeley National Laboratory"/>
            <person name="Haridas S."/>
            <person name="Hensen N."/>
            <person name="Bonometti L."/>
            <person name="Westerberg I."/>
            <person name="Brannstrom I.O."/>
            <person name="Guillou S."/>
            <person name="Cros-Aarteil S."/>
            <person name="Calhoun S."/>
            <person name="Kuo A."/>
            <person name="Mondo S."/>
            <person name="Pangilinan J."/>
            <person name="Riley R."/>
            <person name="Labutti K."/>
            <person name="Andreopoulos B."/>
            <person name="Lipzen A."/>
            <person name="Chen C."/>
            <person name="Yanf M."/>
            <person name="Daum C."/>
            <person name="Ng V."/>
            <person name="Clum A."/>
            <person name="Steindorff A."/>
            <person name="Ohm R."/>
            <person name="Martin F."/>
            <person name="Silar P."/>
            <person name="Natvig D."/>
            <person name="Lalanne C."/>
            <person name="Gautier V."/>
            <person name="Ament-Velasquez S.L."/>
            <person name="Kruys A."/>
            <person name="Hutchinson M.I."/>
            <person name="Powell A.J."/>
            <person name="Barry K."/>
            <person name="Miller A.N."/>
            <person name="Grigoriev I.V."/>
            <person name="Debuchy R."/>
            <person name="Gladieux P."/>
            <person name="Thoren M.H."/>
            <person name="Johannesson H."/>
        </authorList>
    </citation>
    <scope>NUCLEOTIDE SEQUENCE</scope>
    <source>
        <strain evidence="2">CBS 314.62</strain>
    </source>
</reference>
<dbReference type="EMBL" id="JAULSO010000004">
    <property type="protein sequence ID" value="KAK3683679.1"/>
    <property type="molecule type" value="Genomic_DNA"/>
</dbReference>
<dbReference type="AlphaFoldDB" id="A0AAE1C942"/>
<evidence type="ECO:0000313" key="2">
    <source>
        <dbReference type="EMBL" id="KAK3683679.1"/>
    </source>
</evidence>
<feature type="compositionally biased region" description="Polar residues" evidence="1">
    <location>
        <begin position="179"/>
        <end position="193"/>
    </location>
</feature>
<feature type="region of interest" description="Disordered" evidence="1">
    <location>
        <begin position="175"/>
        <end position="199"/>
    </location>
</feature>
<accession>A0AAE1C942</accession>
<evidence type="ECO:0000256" key="1">
    <source>
        <dbReference type="SAM" id="MobiDB-lite"/>
    </source>
</evidence>
<gene>
    <name evidence="2" type="ORF">B0T22DRAFT_256573</name>
</gene>
<comment type="caution">
    <text evidence="2">The sequence shown here is derived from an EMBL/GenBank/DDBJ whole genome shotgun (WGS) entry which is preliminary data.</text>
</comment>
<evidence type="ECO:0000313" key="3">
    <source>
        <dbReference type="Proteomes" id="UP001270362"/>
    </source>
</evidence>
<organism evidence="2 3">
    <name type="scientific">Podospora appendiculata</name>
    <dbReference type="NCBI Taxonomy" id="314037"/>
    <lineage>
        <taxon>Eukaryota</taxon>
        <taxon>Fungi</taxon>
        <taxon>Dikarya</taxon>
        <taxon>Ascomycota</taxon>
        <taxon>Pezizomycotina</taxon>
        <taxon>Sordariomycetes</taxon>
        <taxon>Sordariomycetidae</taxon>
        <taxon>Sordariales</taxon>
        <taxon>Podosporaceae</taxon>
        <taxon>Podospora</taxon>
    </lineage>
</organism>